<organism evidence="8 9">
    <name type="scientific">Chitinilyticum piscinae</name>
    <dbReference type="NCBI Taxonomy" id="2866724"/>
    <lineage>
        <taxon>Bacteria</taxon>
        <taxon>Pseudomonadati</taxon>
        <taxon>Pseudomonadota</taxon>
        <taxon>Betaproteobacteria</taxon>
        <taxon>Neisseriales</taxon>
        <taxon>Chitinibacteraceae</taxon>
        <taxon>Chitinilyticum</taxon>
    </lineage>
</organism>
<evidence type="ECO:0000256" key="3">
    <source>
        <dbReference type="ARBA" id="ARBA00022692"/>
    </source>
</evidence>
<dbReference type="GO" id="GO:0005886">
    <property type="term" value="C:plasma membrane"/>
    <property type="evidence" value="ECO:0007669"/>
    <property type="project" value="UniProtKB-SubCell"/>
</dbReference>
<dbReference type="InterPro" id="IPR017850">
    <property type="entry name" value="Alkaline_phosphatase_core_sf"/>
</dbReference>
<keyword evidence="4 6" id="KW-1133">Transmembrane helix</keyword>
<dbReference type="AlphaFoldDB" id="A0A8J7K9B5"/>
<evidence type="ECO:0000313" key="9">
    <source>
        <dbReference type="Proteomes" id="UP000604481"/>
    </source>
</evidence>
<comment type="caution">
    <text evidence="8">The sequence shown here is derived from an EMBL/GenBank/DDBJ whole genome shotgun (WGS) entry which is preliminary data.</text>
</comment>
<dbReference type="Pfam" id="PF00884">
    <property type="entry name" value="Sulfatase"/>
    <property type="match status" value="1"/>
</dbReference>
<keyword evidence="9" id="KW-1185">Reference proteome</keyword>
<feature type="transmembrane region" description="Helical" evidence="6">
    <location>
        <begin position="59"/>
        <end position="79"/>
    </location>
</feature>
<evidence type="ECO:0000259" key="7">
    <source>
        <dbReference type="Pfam" id="PF00884"/>
    </source>
</evidence>
<dbReference type="RefSeq" id="WP_194114347.1">
    <property type="nucleotide sequence ID" value="NZ_JADFUA010000001.1"/>
</dbReference>
<feature type="transmembrane region" description="Helical" evidence="6">
    <location>
        <begin position="108"/>
        <end position="134"/>
    </location>
</feature>
<proteinExistence type="predicted"/>
<dbReference type="PANTHER" id="PTHR47371:SF3">
    <property type="entry name" value="PHOSPHOGLYCEROL TRANSFERASE I"/>
    <property type="match status" value="1"/>
</dbReference>
<dbReference type="EMBL" id="JADFUA010000001">
    <property type="protein sequence ID" value="MBE9607834.1"/>
    <property type="molecule type" value="Genomic_DNA"/>
</dbReference>
<keyword evidence="2" id="KW-1003">Cell membrane</keyword>
<keyword evidence="3 6" id="KW-0812">Transmembrane</keyword>
<evidence type="ECO:0000256" key="6">
    <source>
        <dbReference type="SAM" id="Phobius"/>
    </source>
</evidence>
<evidence type="ECO:0000256" key="1">
    <source>
        <dbReference type="ARBA" id="ARBA00004651"/>
    </source>
</evidence>
<feature type="transmembrane region" description="Helical" evidence="6">
    <location>
        <begin position="146"/>
        <end position="165"/>
    </location>
</feature>
<dbReference type="Gene3D" id="3.40.720.10">
    <property type="entry name" value="Alkaline Phosphatase, subunit A"/>
    <property type="match status" value="1"/>
</dbReference>
<evidence type="ECO:0000256" key="5">
    <source>
        <dbReference type="ARBA" id="ARBA00023136"/>
    </source>
</evidence>
<dbReference type="CDD" id="cd16015">
    <property type="entry name" value="LTA_synthase"/>
    <property type="match status" value="1"/>
</dbReference>
<comment type="subcellular location">
    <subcellularLocation>
        <location evidence="1">Cell membrane</location>
        <topology evidence="1">Multi-pass membrane protein</topology>
    </subcellularLocation>
</comment>
<dbReference type="InterPro" id="IPR000917">
    <property type="entry name" value="Sulfatase_N"/>
</dbReference>
<accession>A0A8J7K9B5</accession>
<dbReference type="Proteomes" id="UP000604481">
    <property type="component" value="Unassembled WGS sequence"/>
</dbReference>
<protein>
    <submittedName>
        <fullName evidence="8">LTA synthase family protein</fullName>
    </submittedName>
</protein>
<evidence type="ECO:0000313" key="8">
    <source>
        <dbReference type="EMBL" id="MBE9607834.1"/>
    </source>
</evidence>
<gene>
    <name evidence="8" type="ORF">INR99_00575</name>
</gene>
<dbReference type="PANTHER" id="PTHR47371">
    <property type="entry name" value="LIPOTEICHOIC ACID SYNTHASE"/>
    <property type="match status" value="1"/>
</dbReference>
<reference evidence="8 9" key="1">
    <citation type="submission" date="2020-10" db="EMBL/GenBank/DDBJ databases">
        <title>The genome sequence of Chitinilyticum litopenaei 4Y14.</title>
        <authorList>
            <person name="Liu Y."/>
        </authorList>
    </citation>
    <scope>NUCLEOTIDE SEQUENCE [LARGE SCALE GENOMIC DNA]</scope>
    <source>
        <strain evidence="8 9">4Y14</strain>
    </source>
</reference>
<keyword evidence="5 6" id="KW-0472">Membrane</keyword>
<dbReference type="InterPro" id="IPR050448">
    <property type="entry name" value="OpgB/LTA_synthase_biosynth"/>
</dbReference>
<evidence type="ECO:0000256" key="2">
    <source>
        <dbReference type="ARBA" id="ARBA00022475"/>
    </source>
</evidence>
<name>A0A8J7K9B5_9NEIS</name>
<dbReference type="SUPFAM" id="SSF53649">
    <property type="entry name" value="Alkaline phosphatase-like"/>
    <property type="match status" value="1"/>
</dbReference>
<sequence length="510" mass="57374">MSELLMALLLPLLAGVLVTLLLERAMLPAPAPCWRRPWLANLLHVNGWLMVYCFELLLFQRPWFAALLSTGFFALLVLVNNAKYVALREPFIFQDFEYFFDALRHPRLYIPFFGIAKTIAGFLVFGLVLATGFWLETSVLVRLSPWHFWGGLLLLVGVCAVLCVLGKKCNPHLQFSPAEDLRAHGVYAYMHYYAWAESHIPCDVCDPPASWSADGLPLATRVLVIQSESFFDARTLSSDIRADVLLEYDRLCASSWQTGGLTTPAWGANTVRSEFAFLSGLSPVRMGVQQFNPYRKLAKSSPYTLARWFRQRGYRTVCIHPYPASFYERDRVYPELGFDEFIDITAFEPPEAGLPYVGDVALADKVAAVLEAADGPLFCFVITMENHGPLHLESVNEQDEARLYISKRQAPGCKDLTVYLRHQLNADRMVRHLRGVLERGEQPAVLCWYGDHVPVMPAVYDHYGAPDGRTRYAIWRNWSAGEGRQIDLAAHQLGAALLAGIRVESAPRGA</sequence>
<feature type="domain" description="Sulfatase N-terminal" evidence="7">
    <location>
        <begin position="222"/>
        <end position="465"/>
    </location>
</feature>
<evidence type="ECO:0000256" key="4">
    <source>
        <dbReference type="ARBA" id="ARBA00022989"/>
    </source>
</evidence>